<name>A0ABS6BF98_9SPHN</name>
<evidence type="ECO:0000313" key="4">
    <source>
        <dbReference type="Proteomes" id="UP000776276"/>
    </source>
</evidence>
<dbReference type="EMBL" id="JAHKRT010000002">
    <property type="protein sequence ID" value="MBU3076849.1"/>
    <property type="molecule type" value="Genomic_DNA"/>
</dbReference>
<dbReference type="InterPro" id="IPR025430">
    <property type="entry name" value="DUF4167"/>
</dbReference>
<protein>
    <submittedName>
        <fullName evidence="3">DUF4167 domain-containing protein</fullName>
    </submittedName>
</protein>
<feature type="compositionally biased region" description="Gly residues" evidence="1">
    <location>
        <begin position="22"/>
        <end position="33"/>
    </location>
</feature>
<feature type="domain" description="DUF4167" evidence="2">
    <location>
        <begin position="10"/>
        <end position="87"/>
    </location>
</feature>
<feature type="compositionally biased region" description="Acidic residues" evidence="1">
    <location>
        <begin position="101"/>
        <end position="111"/>
    </location>
</feature>
<dbReference type="Proteomes" id="UP000776276">
    <property type="component" value="Unassembled WGS sequence"/>
</dbReference>
<reference evidence="3 4" key="1">
    <citation type="submission" date="2021-06" db="EMBL/GenBank/DDBJ databases">
        <title>Sphingomonas sp. XMGL2, whole genome shotgun sequencing project.</title>
        <authorList>
            <person name="Zhao G."/>
            <person name="Shen L."/>
        </authorList>
    </citation>
    <scope>NUCLEOTIDE SEQUENCE [LARGE SCALE GENOMIC DNA]</scope>
    <source>
        <strain evidence="3 4">XMGL2</strain>
    </source>
</reference>
<feature type="region of interest" description="Disordered" evidence="1">
    <location>
        <begin position="1"/>
        <end position="40"/>
    </location>
</feature>
<accession>A0ABS6BF98</accession>
<proteinExistence type="predicted"/>
<feature type="region of interest" description="Disordered" evidence="1">
    <location>
        <begin position="89"/>
        <end position="269"/>
    </location>
</feature>
<dbReference type="Pfam" id="PF13763">
    <property type="entry name" value="DUF4167"/>
    <property type="match status" value="1"/>
</dbReference>
<evidence type="ECO:0000313" key="3">
    <source>
        <dbReference type="EMBL" id="MBU3076849.1"/>
    </source>
</evidence>
<gene>
    <name evidence="3" type="ORF">KOF26_03135</name>
</gene>
<sequence length="269" mass="30372">MINNRQNGRRGRGRGNGMRPMNGGGGGGGGGQDRGNRIDNRARGNANQLHEKYKTLARDSQMQGDRVMTEYYLQFADHYFRVLSETRGRFEEQKRQRGDFQDDYDGEEGDGDLNATDAGDRYDDQPQPQQARRNGEANGHVNGERQPRPERRERAQRDDRRDRNAQPEREERQQLSFADDEPAEEAPVVAAAMLEDEAPVARRPRGRPRRERPAETEAASRIDGERPLPAFLAEPAAAEPVAASDVAEKPRRRTTRRRVDSGDTLPVEA</sequence>
<comment type="caution">
    <text evidence="3">The sequence shown here is derived from an EMBL/GenBank/DDBJ whole genome shotgun (WGS) entry which is preliminary data.</text>
</comment>
<feature type="compositionally biased region" description="Low complexity" evidence="1">
    <location>
        <begin position="227"/>
        <end position="245"/>
    </location>
</feature>
<feature type="compositionally biased region" description="Basic and acidic residues" evidence="1">
    <location>
        <begin position="142"/>
        <end position="173"/>
    </location>
</feature>
<evidence type="ECO:0000259" key="2">
    <source>
        <dbReference type="Pfam" id="PF13763"/>
    </source>
</evidence>
<evidence type="ECO:0000256" key="1">
    <source>
        <dbReference type="SAM" id="MobiDB-lite"/>
    </source>
</evidence>
<feature type="compositionally biased region" description="Basic and acidic residues" evidence="1">
    <location>
        <begin position="89"/>
        <end position="100"/>
    </location>
</feature>
<organism evidence="3 4">
    <name type="scientific">Sphingomonas quercus</name>
    <dbReference type="NCBI Taxonomy" id="2842451"/>
    <lineage>
        <taxon>Bacteria</taxon>
        <taxon>Pseudomonadati</taxon>
        <taxon>Pseudomonadota</taxon>
        <taxon>Alphaproteobacteria</taxon>
        <taxon>Sphingomonadales</taxon>
        <taxon>Sphingomonadaceae</taxon>
        <taxon>Sphingomonas</taxon>
    </lineage>
</organism>
<keyword evidence="4" id="KW-1185">Reference proteome</keyword>
<feature type="compositionally biased region" description="Basic and acidic residues" evidence="1">
    <location>
        <begin position="211"/>
        <end position="226"/>
    </location>
</feature>